<sequence>LFYHRLYWSLAMRVSETKVKGIVLAPVFHSSEFQCQDDDWSGLRDRAERRKRQNRLNVRAHRKRKAFQARQRQQNLSMAESPRDILKLDHGLNPSIQIVRWSPPEGPQSSTMETKSTRTSIDSSSHDNKCWPSIQNAITAPSPSWQFRPGPWFLHAGESRVGGCMLSDFQNPALWFPLCRDNLVPLVFYNVFRATITNIHILSLTSLLGNPCTPNPSTTILFPSPQSVPATLLPTMIQKSTPHECWIDIFPSGTMRDNAIKFRANYDHHELCSDLVGCQEGNKCPDQPGIIAWSDPWHPDGWEVTEKFIDKWGFLLKGCDDVMIATNRWRALRDEEPLVWEME</sequence>
<dbReference type="EMBL" id="LFIW01002349">
    <property type="protein sequence ID" value="KZL73479.1"/>
    <property type="molecule type" value="Genomic_DNA"/>
</dbReference>
<reference evidence="2 3" key="1">
    <citation type="submission" date="2015-06" db="EMBL/GenBank/DDBJ databases">
        <title>Survival trade-offs in plant roots during colonization by closely related pathogenic and mutualistic fungi.</title>
        <authorList>
            <person name="Hacquard S."/>
            <person name="Kracher B."/>
            <person name="Hiruma K."/>
            <person name="Weinman A."/>
            <person name="Muench P."/>
            <person name="Garrido Oter R."/>
            <person name="Ver Loren van Themaat E."/>
            <person name="Dallerey J.-F."/>
            <person name="Damm U."/>
            <person name="Henrissat B."/>
            <person name="Lespinet O."/>
            <person name="Thon M."/>
            <person name="Kemen E."/>
            <person name="McHardy A.C."/>
            <person name="Schulze-Lefert P."/>
            <person name="O'Connell R.J."/>
        </authorList>
    </citation>
    <scope>NUCLEOTIDE SEQUENCE [LARGE SCALE GENOMIC DNA]</scope>
    <source>
        <strain evidence="2 3">MAFF 238704</strain>
    </source>
</reference>
<accession>A0A166UJN3</accession>
<keyword evidence="3" id="KW-1185">Reference proteome</keyword>
<dbReference type="AlphaFoldDB" id="A0A166UJN3"/>
<comment type="caution">
    <text evidence="2">The sequence shown here is derived from an EMBL/GenBank/DDBJ whole genome shotgun (WGS) entry which is preliminary data.</text>
</comment>
<dbReference type="Pfam" id="PF11905">
    <property type="entry name" value="DUF3425"/>
    <property type="match status" value="1"/>
</dbReference>
<dbReference type="STRING" id="1573173.A0A166UJN3"/>
<dbReference type="Proteomes" id="UP000076584">
    <property type="component" value="Unassembled WGS sequence"/>
</dbReference>
<feature type="non-terminal residue" evidence="2">
    <location>
        <position position="1"/>
    </location>
</feature>
<evidence type="ECO:0000313" key="2">
    <source>
        <dbReference type="EMBL" id="KZL73479.1"/>
    </source>
</evidence>
<evidence type="ECO:0008006" key="4">
    <source>
        <dbReference type="Google" id="ProtNLM"/>
    </source>
</evidence>
<dbReference type="PANTHER" id="PTHR38116:SF1">
    <property type="entry name" value="BZIP DOMAIN-CONTAINING PROTEIN"/>
    <property type="match status" value="1"/>
</dbReference>
<feature type="region of interest" description="Disordered" evidence="1">
    <location>
        <begin position="99"/>
        <end position="127"/>
    </location>
</feature>
<gene>
    <name evidence="2" type="ORF">CI238_12018</name>
</gene>
<dbReference type="InterPro" id="IPR021833">
    <property type="entry name" value="DUF3425"/>
</dbReference>
<organism evidence="2 3">
    <name type="scientific">Colletotrichum incanum</name>
    <name type="common">Soybean anthracnose fungus</name>
    <dbReference type="NCBI Taxonomy" id="1573173"/>
    <lineage>
        <taxon>Eukaryota</taxon>
        <taxon>Fungi</taxon>
        <taxon>Dikarya</taxon>
        <taxon>Ascomycota</taxon>
        <taxon>Pezizomycotina</taxon>
        <taxon>Sordariomycetes</taxon>
        <taxon>Hypocreomycetidae</taxon>
        <taxon>Glomerellales</taxon>
        <taxon>Glomerellaceae</taxon>
        <taxon>Colletotrichum</taxon>
        <taxon>Colletotrichum spaethianum species complex</taxon>
    </lineage>
</organism>
<dbReference type="CDD" id="cd14688">
    <property type="entry name" value="bZIP_YAP"/>
    <property type="match status" value="1"/>
</dbReference>
<name>A0A166UJN3_COLIC</name>
<evidence type="ECO:0000256" key="1">
    <source>
        <dbReference type="SAM" id="MobiDB-lite"/>
    </source>
</evidence>
<proteinExistence type="predicted"/>
<dbReference type="PANTHER" id="PTHR38116">
    <property type="entry name" value="CHROMOSOME 7, WHOLE GENOME SHOTGUN SEQUENCE"/>
    <property type="match status" value="1"/>
</dbReference>
<protein>
    <recommendedName>
        <fullName evidence="4">BZIP domain-containing protein</fullName>
    </recommendedName>
</protein>
<feature type="compositionally biased region" description="Polar residues" evidence="1">
    <location>
        <begin position="107"/>
        <end position="123"/>
    </location>
</feature>
<evidence type="ECO:0000313" key="3">
    <source>
        <dbReference type="Proteomes" id="UP000076584"/>
    </source>
</evidence>